<evidence type="ECO:0000313" key="14">
    <source>
        <dbReference type="Proteomes" id="UP000263900"/>
    </source>
</evidence>
<evidence type="ECO:0000256" key="4">
    <source>
        <dbReference type="ARBA" id="ARBA00022692"/>
    </source>
</evidence>
<dbReference type="InterPro" id="IPR039421">
    <property type="entry name" value="Type_1_exporter"/>
</dbReference>
<keyword evidence="6 13" id="KW-0067">ATP-binding</keyword>
<dbReference type="PANTHER" id="PTHR24221:SF654">
    <property type="entry name" value="ATP-BINDING CASSETTE SUB-FAMILY B MEMBER 6"/>
    <property type="match status" value="1"/>
</dbReference>
<keyword evidence="2" id="KW-0813">Transport</keyword>
<dbReference type="InterPro" id="IPR003593">
    <property type="entry name" value="AAA+_ATPase"/>
</dbReference>
<dbReference type="Gene3D" id="1.20.1560.10">
    <property type="entry name" value="ABC transporter type 1, transmembrane domain"/>
    <property type="match status" value="1"/>
</dbReference>
<evidence type="ECO:0000256" key="2">
    <source>
        <dbReference type="ARBA" id="ARBA00022448"/>
    </source>
</evidence>
<dbReference type="Gene3D" id="3.40.50.300">
    <property type="entry name" value="P-loop containing nucleotide triphosphate hydrolases"/>
    <property type="match status" value="1"/>
</dbReference>
<evidence type="ECO:0000256" key="8">
    <source>
        <dbReference type="ARBA" id="ARBA00023136"/>
    </source>
</evidence>
<dbReference type="SUPFAM" id="SSF52540">
    <property type="entry name" value="P-loop containing nucleoside triphosphate hydrolases"/>
    <property type="match status" value="1"/>
</dbReference>
<dbReference type="InterPro" id="IPR027417">
    <property type="entry name" value="P-loop_NTPase"/>
</dbReference>
<dbReference type="OrthoDB" id="9762778at2"/>
<feature type="transmembrane region" description="Helical" evidence="10">
    <location>
        <begin position="212"/>
        <end position="243"/>
    </location>
</feature>
<evidence type="ECO:0000256" key="10">
    <source>
        <dbReference type="SAM" id="Phobius"/>
    </source>
</evidence>
<dbReference type="GO" id="GO:0016887">
    <property type="term" value="F:ATP hydrolysis activity"/>
    <property type="evidence" value="ECO:0007669"/>
    <property type="project" value="InterPro"/>
</dbReference>
<evidence type="ECO:0000256" key="6">
    <source>
        <dbReference type="ARBA" id="ARBA00022840"/>
    </source>
</evidence>
<feature type="domain" description="ABC transmembrane type-1" evidence="12">
    <location>
        <begin position="27"/>
        <end position="372"/>
    </location>
</feature>
<dbReference type="PROSITE" id="PS50929">
    <property type="entry name" value="ABC_TM1F"/>
    <property type="match status" value="1"/>
</dbReference>
<protein>
    <submittedName>
        <fullName evidence="13">ABC transporter ATP-binding protein</fullName>
    </submittedName>
</protein>
<organism evidence="13 14">
    <name type="scientific">Paraflavitalea soli</name>
    <dbReference type="NCBI Taxonomy" id="2315862"/>
    <lineage>
        <taxon>Bacteria</taxon>
        <taxon>Pseudomonadati</taxon>
        <taxon>Bacteroidota</taxon>
        <taxon>Chitinophagia</taxon>
        <taxon>Chitinophagales</taxon>
        <taxon>Chitinophagaceae</taxon>
        <taxon>Paraflavitalea</taxon>
    </lineage>
</organism>
<dbReference type="Pfam" id="PF00664">
    <property type="entry name" value="ABC_membrane"/>
    <property type="match status" value="1"/>
</dbReference>
<feature type="transmembrane region" description="Helical" evidence="10">
    <location>
        <begin position="127"/>
        <end position="147"/>
    </location>
</feature>
<dbReference type="FunFam" id="3.40.50.300:FF:000299">
    <property type="entry name" value="ABC transporter ATP-binding protein/permease"/>
    <property type="match status" value="1"/>
</dbReference>
<feature type="region of interest" description="Disordered" evidence="9">
    <location>
        <begin position="642"/>
        <end position="661"/>
    </location>
</feature>
<evidence type="ECO:0000256" key="9">
    <source>
        <dbReference type="SAM" id="MobiDB-lite"/>
    </source>
</evidence>
<evidence type="ECO:0000259" key="12">
    <source>
        <dbReference type="PROSITE" id="PS50929"/>
    </source>
</evidence>
<reference evidence="13 14" key="1">
    <citation type="submission" date="2018-09" db="EMBL/GenBank/DDBJ databases">
        <title>Genome sequencing of strain 6GH32-13.</title>
        <authorList>
            <person name="Weon H.-Y."/>
            <person name="Heo J."/>
            <person name="Kwon S.-W."/>
        </authorList>
    </citation>
    <scope>NUCLEOTIDE SEQUENCE [LARGE SCALE GENOMIC DNA]</scope>
    <source>
        <strain evidence="13 14">5GH32-13</strain>
    </source>
</reference>
<feature type="compositionally biased region" description="Basic residues" evidence="9">
    <location>
        <begin position="99"/>
        <end position="115"/>
    </location>
</feature>
<dbReference type="AlphaFoldDB" id="A0A3B7MGZ6"/>
<keyword evidence="3" id="KW-1003">Cell membrane</keyword>
<keyword evidence="5" id="KW-0547">Nucleotide-binding</keyword>
<dbReference type="InterPro" id="IPR003439">
    <property type="entry name" value="ABC_transporter-like_ATP-bd"/>
</dbReference>
<dbReference type="GO" id="GO:0140359">
    <property type="term" value="F:ABC-type transporter activity"/>
    <property type="evidence" value="ECO:0007669"/>
    <property type="project" value="InterPro"/>
</dbReference>
<dbReference type="Proteomes" id="UP000263900">
    <property type="component" value="Chromosome"/>
</dbReference>
<proteinExistence type="predicted"/>
<keyword evidence="4 10" id="KW-0812">Transmembrane</keyword>
<dbReference type="InterPro" id="IPR036640">
    <property type="entry name" value="ABC1_TM_sf"/>
</dbReference>
<keyword evidence="8 10" id="KW-0472">Membrane</keyword>
<dbReference type="InterPro" id="IPR017871">
    <property type="entry name" value="ABC_transporter-like_CS"/>
</dbReference>
<feature type="region of interest" description="Disordered" evidence="9">
    <location>
        <begin position="92"/>
        <end position="115"/>
    </location>
</feature>
<evidence type="ECO:0000256" key="7">
    <source>
        <dbReference type="ARBA" id="ARBA00022989"/>
    </source>
</evidence>
<dbReference type="PROSITE" id="PS00211">
    <property type="entry name" value="ABC_TRANSPORTER_1"/>
    <property type="match status" value="1"/>
</dbReference>
<dbReference type="PANTHER" id="PTHR24221">
    <property type="entry name" value="ATP-BINDING CASSETTE SUB-FAMILY B"/>
    <property type="match status" value="1"/>
</dbReference>
<dbReference type="RefSeq" id="WP_119048695.1">
    <property type="nucleotide sequence ID" value="NZ_CP032157.1"/>
</dbReference>
<feature type="transmembrane region" description="Helical" evidence="10">
    <location>
        <begin position="26"/>
        <end position="47"/>
    </location>
</feature>
<feature type="domain" description="ABC transporter" evidence="11">
    <location>
        <begin position="403"/>
        <end position="637"/>
    </location>
</feature>
<dbReference type="SMART" id="SM00382">
    <property type="entry name" value="AAA"/>
    <property type="match status" value="1"/>
</dbReference>
<evidence type="ECO:0000256" key="3">
    <source>
        <dbReference type="ARBA" id="ARBA00022475"/>
    </source>
</evidence>
<comment type="subcellular location">
    <subcellularLocation>
        <location evidence="1">Cell membrane</location>
        <topology evidence="1">Multi-pass membrane protein</topology>
    </subcellularLocation>
</comment>
<dbReference type="Pfam" id="PF00005">
    <property type="entry name" value="ABC_tran"/>
    <property type="match status" value="1"/>
</dbReference>
<dbReference type="CDD" id="cd07346">
    <property type="entry name" value="ABC_6TM_exporters"/>
    <property type="match status" value="1"/>
</dbReference>
<keyword evidence="7 10" id="KW-1133">Transmembrane helix</keyword>
<feature type="transmembrane region" description="Helical" evidence="10">
    <location>
        <begin position="315"/>
        <end position="337"/>
    </location>
</feature>
<dbReference type="GO" id="GO:0005524">
    <property type="term" value="F:ATP binding"/>
    <property type="evidence" value="ECO:0007669"/>
    <property type="project" value="UniProtKB-KW"/>
</dbReference>
<dbReference type="PROSITE" id="PS50893">
    <property type="entry name" value="ABC_TRANSPORTER_2"/>
    <property type="match status" value="1"/>
</dbReference>
<dbReference type="InterPro" id="IPR011527">
    <property type="entry name" value="ABC1_TM_dom"/>
</dbReference>
<accession>A0A3B7MGZ6</accession>
<keyword evidence="14" id="KW-1185">Reference proteome</keyword>
<evidence type="ECO:0000259" key="11">
    <source>
        <dbReference type="PROSITE" id="PS50893"/>
    </source>
</evidence>
<dbReference type="GO" id="GO:0005886">
    <property type="term" value="C:plasma membrane"/>
    <property type="evidence" value="ECO:0007669"/>
    <property type="project" value="UniProtKB-SubCell"/>
</dbReference>
<sequence length="661" mass="73184">MTASNNSKTNVWLSIYRLVQPYKTRLLAVFVISLVSTAITLLEPLIYREAVNDIAGLFVQKARNEVKTEMGLERETEEEPAASFFRNKGHKATEASGKKALHHKRVKEPHTKTHVAPRTSHEAFNTLLWAIILLFTINVLGLIFWWIGENMNIKLSATIERRFIQRTFSHVLKLPLAFFAKRSSAVLHKQIDQSEEISGTVTVFTKNIFPEIISLAGILAIMFWQNYVLALLALSIVPFYLIITVISTKKLEMSLAGYYEKWEEVSAEMQDALSGIKTVKLSGAEEREVNRLDKQATSAYGDYTKRSLLSNKYTFWQVLLTHIATAMVLTYGGYLALHHKLTPGDVVMFVAYLDMLYTPIDNLASIWAEVQQNIASVARAFTLLDTNIEEKPGAELLLHKGNVEFKNVHFGYTPEREVLKDLSFVAAPGKVTAIVGTSGAGKTTTVDLLLKLFEPQSGEILIDGQKLSALDAASVRRNIGMVAADGAIFRGTLADNIRYKKPEATDTEVETAAIAAGMQTTLQRLPDGLKTLVGESGFGLSVGERQRVQIARVIVSRPGILVMDEATANLDYATEAEVKNTIDEIRKENTVIIIAHRYSMVRDADHVIVLDAGQVAEAGTPATLIAKGGWFADFAIAGEDEYEEGDAALEEDEEDEEDIGE</sequence>
<dbReference type="KEGG" id="pseg:D3H65_02230"/>
<dbReference type="EMBL" id="CP032157">
    <property type="protein sequence ID" value="AXY72857.1"/>
    <property type="molecule type" value="Genomic_DNA"/>
</dbReference>
<name>A0A3B7MGZ6_9BACT</name>
<evidence type="ECO:0000256" key="5">
    <source>
        <dbReference type="ARBA" id="ARBA00022741"/>
    </source>
</evidence>
<dbReference type="SUPFAM" id="SSF90123">
    <property type="entry name" value="ABC transporter transmembrane region"/>
    <property type="match status" value="1"/>
</dbReference>
<gene>
    <name evidence="13" type="ORF">D3H65_02230</name>
</gene>
<evidence type="ECO:0000256" key="1">
    <source>
        <dbReference type="ARBA" id="ARBA00004651"/>
    </source>
</evidence>
<evidence type="ECO:0000313" key="13">
    <source>
        <dbReference type="EMBL" id="AXY72857.1"/>
    </source>
</evidence>